<protein>
    <submittedName>
        <fullName evidence="1">Uncharacterized protein</fullName>
    </submittedName>
</protein>
<dbReference type="OrthoDB" id="2890119at2"/>
<reference evidence="1 2" key="1">
    <citation type="submission" date="2016-10" db="EMBL/GenBank/DDBJ databases">
        <title>Draft genome sequences of four alkaliphilic bacteria belonging to the Anaerobacillus genus.</title>
        <authorList>
            <person name="Bassil N.M."/>
            <person name="Lloyd J.R."/>
        </authorList>
    </citation>
    <scope>NUCLEOTIDE SEQUENCE [LARGE SCALE GENOMIC DNA]</scope>
    <source>
        <strain evidence="1 2">DSM 22531</strain>
    </source>
</reference>
<proteinExistence type="predicted"/>
<evidence type="ECO:0000313" key="2">
    <source>
        <dbReference type="Proteomes" id="UP000180057"/>
    </source>
</evidence>
<dbReference type="EMBL" id="MLQS01000001">
    <property type="protein sequence ID" value="OIJ22058.1"/>
    <property type="molecule type" value="Genomic_DNA"/>
</dbReference>
<dbReference type="Proteomes" id="UP000180057">
    <property type="component" value="Unassembled WGS sequence"/>
</dbReference>
<dbReference type="AlphaFoldDB" id="A0A1S2MBB7"/>
<dbReference type="RefSeq" id="WP_071388628.1">
    <property type="nucleotide sequence ID" value="NZ_MLQS01000001.1"/>
</dbReference>
<keyword evidence="2" id="KW-1185">Reference proteome</keyword>
<evidence type="ECO:0000313" key="1">
    <source>
        <dbReference type="EMBL" id="OIJ22058.1"/>
    </source>
</evidence>
<accession>A0A1S2MBB7</accession>
<comment type="caution">
    <text evidence="1">The sequence shown here is derived from an EMBL/GenBank/DDBJ whole genome shotgun (WGS) entry which is preliminary data.</text>
</comment>
<dbReference type="STRING" id="472963.BKP45_05115"/>
<gene>
    <name evidence="1" type="ORF">BKP45_05115</name>
</gene>
<name>A0A1S2MBB7_9BACI</name>
<sequence length="116" mass="14114">MHHFSVVPERYKDKDPRALLYHFPSLPKVKFAKLMAQFTYYKQLEVAEDLANRQGYILLPFVCMHWQRRGQFTPDRKVKIGRNSFFMMKINELTKSEEFKFKDFLYEVHKDKKFIS</sequence>
<organism evidence="1 2">
    <name type="scientific">Anaerobacillus alkalidiazotrophicus</name>
    <dbReference type="NCBI Taxonomy" id="472963"/>
    <lineage>
        <taxon>Bacteria</taxon>
        <taxon>Bacillati</taxon>
        <taxon>Bacillota</taxon>
        <taxon>Bacilli</taxon>
        <taxon>Bacillales</taxon>
        <taxon>Bacillaceae</taxon>
        <taxon>Anaerobacillus</taxon>
    </lineage>
</organism>